<dbReference type="Proteomes" id="UP001154420">
    <property type="component" value="Unassembled WGS sequence"/>
</dbReference>
<accession>A0A9X5BIR3</accession>
<comment type="caution">
    <text evidence="1">The sequence shown here is derived from an EMBL/GenBank/DDBJ whole genome shotgun (WGS) entry which is preliminary data.</text>
</comment>
<dbReference type="EMBL" id="QZDT01000038">
    <property type="protein sequence ID" value="NBJ94424.1"/>
    <property type="molecule type" value="Genomic_DNA"/>
</dbReference>
<evidence type="ECO:0000313" key="1">
    <source>
        <dbReference type="EMBL" id="NBJ94424.1"/>
    </source>
</evidence>
<evidence type="ECO:0000313" key="2">
    <source>
        <dbReference type="Proteomes" id="UP001154420"/>
    </source>
</evidence>
<organism evidence="1 2">
    <name type="scientific">Parablautia muri</name>
    <dbReference type="NCBI Taxonomy" id="2320879"/>
    <lineage>
        <taxon>Bacteria</taxon>
        <taxon>Bacillati</taxon>
        <taxon>Bacillota</taxon>
        <taxon>Clostridia</taxon>
        <taxon>Lachnospirales</taxon>
        <taxon>Lachnospiraceae</taxon>
        <taxon>Parablautia</taxon>
    </lineage>
</organism>
<dbReference type="AlphaFoldDB" id="A0A9X5BIR3"/>
<sequence length="115" mass="13546">MVDARKLGEKIARMFNFIYEINGDYYILGQDYFRLCTDLEIGVYKGFEDALNEKEEGFIIEQYKRVRRYTSDCQSNSGIRDKELVEFVQGLRKGEVEILSKQVDRAESYAQISYQ</sequence>
<dbReference type="RefSeq" id="WP_160561453.1">
    <property type="nucleotide sequence ID" value="NZ_QZDT01000038.1"/>
</dbReference>
<protein>
    <submittedName>
        <fullName evidence="1">Uncharacterized protein</fullName>
    </submittedName>
</protein>
<keyword evidence="2" id="KW-1185">Reference proteome</keyword>
<gene>
    <name evidence="1" type="ORF">D5281_18000</name>
</gene>
<dbReference type="OrthoDB" id="1985310at2"/>
<reference evidence="1" key="1">
    <citation type="submission" date="2018-09" db="EMBL/GenBank/DDBJ databases">
        <title>Murine metabolic-syndrome-specific gut microbial biobank.</title>
        <authorList>
            <person name="Liu C."/>
        </authorList>
    </citation>
    <scope>NUCLEOTIDE SEQUENCE</scope>
    <source>
        <strain evidence="1">D42-62</strain>
    </source>
</reference>
<proteinExistence type="predicted"/>
<name>A0A9X5BIR3_9FIRM</name>